<evidence type="ECO:0000313" key="3">
    <source>
        <dbReference type="Proteomes" id="UP000799324"/>
    </source>
</evidence>
<dbReference type="CDD" id="cd12809">
    <property type="entry name" value="Esterase_713_like-2"/>
    <property type="match status" value="1"/>
</dbReference>
<dbReference type="GO" id="GO:0016787">
    <property type="term" value="F:hydrolase activity"/>
    <property type="evidence" value="ECO:0007669"/>
    <property type="project" value="UniProtKB-KW"/>
</dbReference>
<feature type="signal peptide" evidence="1">
    <location>
        <begin position="1"/>
        <end position="19"/>
    </location>
</feature>
<name>A0A6A6TF87_9PLEO</name>
<proteinExistence type="predicted"/>
<dbReference type="PANTHER" id="PTHR43194">
    <property type="entry name" value="HYDROLASE ALPHA/BETA FOLD FAMILY"/>
    <property type="match status" value="1"/>
</dbReference>
<keyword evidence="2" id="KW-0378">Hydrolase</keyword>
<dbReference type="Proteomes" id="UP000799324">
    <property type="component" value="Unassembled WGS sequence"/>
</dbReference>
<dbReference type="SUPFAM" id="SSF53474">
    <property type="entry name" value="alpha/beta-Hydrolases"/>
    <property type="match status" value="1"/>
</dbReference>
<feature type="chain" id="PRO_5025395520" evidence="1">
    <location>
        <begin position="20"/>
        <end position="392"/>
    </location>
</feature>
<keyword evidence="3" id="KW-1185">Reference proteome</keyword>
<evidence type="ECO:0000256" key="1">
    <source>
        <dbReference type="SAM" id="SignalP"/>
    </source>
</evidence>
<gene>
    <name evidence="2" type="ORF">K491DRAFT_677211</name>
</gene>
<protein>
    <submittedName>
        <fullName evidence="2">Alpha/beta-hydrolase</fullName>
    </submittedName>
</protein>
<dbReference type="Gene3D" id="3.40.50.1820">
    <property type="entry name" value="alpha/beta hydrolase"/>
    <property type="match status" value="1"/>
</dbReference>
<dbReference type="PANTHER" id="PTHR43194:SF4">
    <property type="entry name" value="AB HYDROLASE-1 DOMAIN-CONTAINING PROTEIN"/>
    <property type="match status" value="1"/>
</dbReference>
<accession>A0A6A6TF87</accession>
<keyword evidence="1" id="KW-0732">Signal</keyword>
<organism evidence="2 3">
    <name type="scientific">Lophiostoma macrostomum CBS 122681</name>
    <dbReference type="NCBI Taxonomy" id="1314788"/>
    <lineage>
        <taxon>Eukaryota</taxon>
        <taxon>Fungi</taxon>
        <taxon>Dikarya</taxon>
        <taxon>Ascomycota</taxon>
        <taxon>Pezizomycotina</taxon>
        <taxon>Dothideomycetes</taxon>
        <taxon>Pleosporomycetidae</taxon>
        <taxon>Pleosporales</taxon>
        <taxon>Lophiostomataceae</taxon>
        <taxon>Lophiostoma</taxon>
    </lineage>
</organism>
<dbReference type="InterPro" id="IPR050228">
    <property type="entry name" value="Carboxylesterase_BioH"/>
</dbReference>
<dbReference type="InterPro" id="IPR029058">
    <property type="entry name" value="AB_hydrolase_fold"/>
</dbReference>
<dbReference type="OrthoDB" id="9978720at2759"/>
<sequence>MRFFASWLACSASVSLVLGGELGTYNETVAWFKERVSATVPDVTSEVPATRTYFYVGGEYVTIGEAEYLSGQMYVEKLVPTTSNNSVEYPLVFMTGGSQTGTNWLNTPDGRRGWASYFLSQGYTIYITDQPQRGRSAWIPSDGTVSISNVTFVQHYFTSPEKFNTWPQAHLHTQFPGTGEPGDATFDAFFAAEVQQQTNATKVAQNNVRAFTALLDKIGAAVLLSHSQAGPYGWGVADARPDLVKAIIAIEPEGPPFENQIIGSGPARPWGLTTLPLTYEPAVTDPATELVKEVIPAPSSNFSECVLQAANSTIRTLPNLSQFPVLLYQSEASYHAYYDYCTYKYMVQTGMDVDYLHLAEVGIHGNSHFSFMELNNLQIAPLLSAWLRRVLG</sequence>
<dbReference type="EMBL" id="MU004324">
    <property type="protein sequence ID" value="KAF2657563.1"/>
    <property type="molecule type" value="Genomic_DNA"/>
</dbReference>
<reference evidence="2" key="1">
    <citation type="journal article" date="2020" name="Stud. Mycol.">
        <title>101 Dothideomycetes genomes: a test case for predicting lifestyles and emergence of pathogens.</title>
        <authorList>
            <person name="Haridas S."/>
            <person name="Albert R."/>
            <person name="Binder M."/>
            <person name="Bloem J."/>
            <person name="Labutti K."/>
            <person name="Salamov A."/>
            <person name="Andreopoulos B."/>
            <person name="Baker S."/>
            <person name="Barry K."/>
            <person name="Bills G."/>
            <person name="Bluhm B."/>
            <person name="Cannon C."/>
            <person name="Castanera R."/>
            <person name="Culley D."/>
            <person name="Daum C."/>
            <person name="Ezra D."/>
            <person name="Gonzalez J."/>
            <person name="Henrissat B."/>
            <person name="Kuo A."/>
            <person name="Liang C."/>
            <person name="Lipzen A."/>
            <person name="Lutzoni F."/>
            <person name="Magnuson J."/>
            <person name="Mondo S."/>
            <person name="Nolan M."/>
            <person name="Ohm R."/>
            <person name="Pangilinan J."/>
            <person name="Park H.-J."/>
            <person name="Ramirez L."/>
            <person name="Alfaro M."/>
            <person name="Sun H."/>
            <person name="Tritt A."/>
            <person name="Yoshinaga Y."/>
            <person name="Zwiers L.-H."/>
            <person name="Turgeon B."/>
            <person name="Goodwin S."/>
            <person name="Spatafora J."/>
            <person name="Crous P."/>
            <person name="Grigoriev I."/>
        </authorList>
    </citation>
    <scope>NUCLEOTIDE SEQUENCE</scope>
    <source>
        <strain evidence="2">CBS 122681</strain>
    </source>
</reference>
<dbReference type="AlphaFoldDB" id="A0A6A6TF87"/>
<evidence type="ECO:0000313" key="2">
    <source>
        <dbReference type="EMBL" id="KAF2657563.1"/>
    </source>
</evidence>